<dbReference type="Gene3D" id="4.10.220.110">
    <property type="match status" value="1"/>
</dbReference>
<dbReference type="EMBL" id="JACJFM010000008">
    <property type="protein sequence ID" value="MBB1486619.1"/>
    <property type="molecule type" value="Genomic_DNA"/>
</dbReference>
<dbReference type="InterPro" id="IPR017847">
    <property type="entry name" value="T6SS_RhsGE_Vgr_subset"/>
</dbReference>
<dbReference type="SUPFAM" id="SSF69279">
    <property type="entry name" value="Phage tail proteins"/>
    <property type="match status" value="2"/>
</dbReference>
<keyword evidence="3" id="KW-0964">Secreted</keyword>
<evidence type="ECO:0000256" key="1">
    <source>
        <dbReference type="ARBA" id="ARBA00004613"/>
    </source>
</evidence>
<evidence type="ECO:0000313" key="7">
    <source>
        <dbReference type="Proteomes" id="UP000565262"/>
    </source>
</evidence>
<dbReference type="Gene3D" id="2.40.50.230">
    <property type="entry name" value="Gp5 N-terminal domain"/>
    <property type="match status" value="1"/>
</dbReference>
<dbReference type="Gene3D" id="3.55.50.10">
    <property type="entry name" value="Baseplate protein-like domains"/>
    <property type="match status" value="1"/>
</dbReference>
<dbReference type="InterPro" id="IPR037026">
    <property type="entry name" value="Vgr_OB-fold_dom_sf"/>
</dbReference>
<dbReference type="Gene3D" id="2.30.110.50">
    <property type="match status" value="1"/>
</dbReference>
<gene>
    <name evidence="6" type="primary">tssI</name>
    <name evidence="6" type="ORF">H4O21_08350</name>
</gene>
<dbReference type="SUPFAM" id="SSF69255">
    <property type="entry name" value="gp5 N-terminal domain-like"/>
    <property type="match status" value="1"/>
</dbReference>
<comment type="subcellular location">
    <subcellularLocation>
        <location evidence="1">Secreted</location>
    </subcellularLocation>
</comment>
<feature type="domain" description="Gp5/Type VI secretion system Vgr protein OB-fold" evidence="4">
    <location>
        <begin position="381"/>
        <end position="447"/>
    </location>
</feature>
<evidence type="ECO:0000259" key="5">
    <source>
        <dbReference type="Pfam" id="PF22178"/>
    </source>
</evidence>
<proteinExistence type="inferred from homology"/>
<feature type="domain" description="Gp5/Type VI secretion system Vgr C-terminal trimerisation" evidence="5">
    <location>
        <begin position="463"/>
        <end position="566"/>
    </location>
</feature>
<dbReference type="GO" id="GO:0005576">
    <property type="term" value="C:extracellular region"/>
    <property type="evidence" value="ECO:0007669"/>
    <property type="project" value="UniProtKB-SubCell"/>
</dbReference>
<dbReference type="PANTHER" id="PTHR32305:SF15">
    <property type="entry name" value="PROTEIN RHSA-RELATED"/>
    <property type="match status" value="1"/>
</dbReference>
<dbReference type="InterPro" id="IPR006531">
    <property type="entry name" value="Gp5/Vgr_OB"/>
</dbReference>
<dbReference type="RefSeq" id="WP_182808402.1">
    <property type="nucleotide sequence ID" value="NZ_JACJFM010000008.1"/>
</dbReference>
<dbReference type="InterPro" id="IPR054030">
    <property type="entry name" value="Gp5_Vgr_C"/>
</dbReference>
<accession>A0A839IQ54</accession>
<comment type="similarity">
    <text evidence="2">Belongs to the VgrG protein family.</text>
</comment>
<dbReference type="PANTHER" id="PTHR32305">
    <property type="match status" value="1"/>
</dbReference>
<dbReference type="Pfam" id="PF04717">
    <property type="entry name" value="Phage_base_V"/>
    <property type="match status" value="1"/>
</dbReference>
<reference evidence="6 7" key="1">
    <citation type="submission" date="2020-08" db="EMBL/GenBank/DDBJ databases">
        <title>Oceanospirillum sp. nov. isolated from marine sediment.</title>
        <authorList>
            <person name="Ji X."/>
        </authorList>
    </citation>
    <scope>NUCLEOTIDE SEQUENCE [LARGE SCALE GENOMIC DNA]</scope>
    <source>
        <strain evidence="6 7">D5</strain>
    </source>
</reference>
<dbReference type="Pfam" id="PF05954">
    <property type="entry name" value="Phage_GPD"/>
    <property type="match status" value="1"/>
</dbReference>
<dbReference type="Pfam" id="PF22178">
    <property type="entry name" value="Gp5_trimer_C"/>
    <property type="match status" value="1"/>
</dbReference>
<dbReference type="AlphaFoldDB" id="A0A839IQ54"/>
<evidence type="ECO:0000256" key="3">
    <source>
        <dbReference type="ARBA" id="ARBA00022525"/>
    </source>
</evidence>
<keyword evidence="7" id="KW-1185">Reference proteome</keyword>
<dbReference type="Proteomes" id="UP000565262">
    <property type="component" value="Unassembled WGS sequence"/>
</dbReference>
<sequence length="686" mass="74908">MSSVRDSKSSCLLASCNGKEYVLMRLSYQDQLSGYCTMEADVLCENLSAADWLGETVQCELKDSAGDNAGTLRTFSGVVTGVDALGTADQDQYYRYRLQLEPWLSLLRYSRNSRVFQTRTGKDIVSEIFDELGFKGLYSIDSMPSDKREYCLQLDESDLDFVRRILSEEGVHIYAGTDNNAGKMLLHDAAKPFSKTGCVSLDDERSPSGKYHIIDSWLPGHHYHAGKLTLSGYDYSQSKMITGTKKPGQTVAGHSKLEDTRYYETGITGAFSDLKSAVLTSRLAQIESEYWHINGSTDSYELFIGGLIKLENHPDDSQKGEYLITSLSYEFTMNSQNAFEQVCRFSCVPSSHKYYPEFIEKPRVHSMLSAVVSGDGSDPASDKEGRIRIKFHWDKTTGDKTSCWVRVAQSMAGNGYGVQFIPREGQEVLVSFLNGDPDQPVVTGSLYNSKHTPPYPTAKTTQSGIKTQLSGKSNELRFDDNKDKEQLYLHAAKDMLTEVENNQETKILAERKVQVTKDSSHSTDENLTVSAKKNISSSAEENYARKAGKDISDDAGDNYSLKTGKEISLSAGSDYSLNADGDASVKASNIYLKADSKIELSVGSSKITMSSSKIEIKSTNIEINGSAKVDIKSSGAVNVKSTGNLKLSGLNAELAGSVSAKVSGGATAELSASGQAAVKGAIVMIN</sequence>
<protein>
    <submittedName>
        <fullName evidence="6">Type VI secretion system tip protein VgrG</fullName>
    </submittedName>
</protein>
<name>A0A839IQ54_9GAMM</name>
<evidence type="ECO:0000259" key="4">
    <source>
        <dbReference type="Pfam" id="PF04717"/>
    </source>
</evidence>
<comment type="caution">
    <text evidence="6">The sequence shown here is derived from an EMBL/GenBank/DDBJ whole genome shotgun (WGS) entry which is preliminary data.</text>
</comment>
<organism evidence="6 7">
    <name type="scientific">Oceanospirillum sediminis</name>
    <dbReference type="NCBI Taxonomy" id="2760088"/>
    <lineage>
        <taxon>Bacteria</taxon>
        <taxon>Pseudomonadati</taxon>
        <taxon>Pseudomonadota</taxon>
        <taxon>Gammaproteobacteria</taxon>
        <taxon>Oceanospirillales</taxon>
        <taxon>Oceanospirillaceae</taxon>
        <taxon>Oceanospirillum</taxon>
    </lineage>
</organism>
<dbReference type="SUPFAM" id="SSF69349">
    <property type="entry name" value="Phage fibre proteins"/>
    <property type="match status" value="1"/>
</dbReference>
<evidence type="ECO:0000313" key="6">
    <source>
        <dbReference type="EMBL" id="MBB1486619.1"/>
    </source>
</evidence>
<dbReference type="InterPro" id="IPR006533">
    <property type="entry name" value="T6SS_Vgr_RhsGE"/>
</dbReference>
<dbReference type="NCBIfam" id="TIGR01646">
    <property type="entry name" value="vgr_GE"/>
    <property type="match status" value="1"/>
</dbReference>
<dbReference type="InterPro" id="IPR050708">
    <property type="entry name" value="T6SS_VgrG/RHS"/>
</dbReference>
<dbReference type="NCBIfam" id="TIGR03361">
    <property type="entry name" value="VI_Rhs_Vgr"/>
    <property type="match status" value="1"/>
</dbReference>
<evidence type="ECO:0000256" key="2">
    <source>
        <dbReference type="ARBA" id="ARBA00005558"/>
    </source>
</evidence>